<sequence length="79" mass="8485">MLLLRHNIAQELLVDIHMVPQAAISPVASAYTPLISEAFQGSGCLKWKILYIIDGTFGALLAMVQASRTVTGASTTRRG</sequence>
<evidence type="ECO:0000313" key="1">
    <source>
        <dbReference type="EMBL" id="QUC10246.1"/>
    </source>
</evidence>
<gene>
    <name evidence="1" type="ORF">J5A53_10610</name>
</gene>
<proteinExistence type="predicted"/>
<dbReference type="RefSeq" id="WP_061787167.1">
    <property type="nucleotide sequence ID" value="NZ_CP040007.1"/>
</dbReference>
<name>A0AB37HVX0_9ACTN</name>
<reference evidence="1" key="1">
    <citation type="submission" date="2021-03" db="EMBL/GenBank/DDBJ databases">
        <title>Human Oral Microbial Genomes.</title>
        <authorList>
            <person name="Johnston C.D."/>
            <person name="Chen T."/>
            <person name="Dewhirst F.E."/>
        </authorList>
    </citation>
    <scope>NUCLEOTIDE SEQUENCE</scope>
    <source>
        <strain evidence="1">F0714</strain>
    </source>
</reference>
<protein>
    <submittedName>
        <fullName evidence="1">Uncharacterized protein</fullName>
    </submittedName>
</protein>
<dbReference type="EMBL" id="CP072385">
    <property type="protein sequence ID" value="QUC10246.1"/>
    <property type="molecule type" value="Genomic_DNA"/>
</dbReference>
<organism evidence="1 2">
    <name type="scientific">Arachnia propionica</name>
    <dbReference type="NCBI Taxonomy" id="1750"/>
    <lineage>
        <taxon>Bacteria</taxon>
        <taxon>Bacillati</taxon>
        <taxon>Actinomycetota</taxon>
        <taxon>Actinomycetes</taxon>
        <taxon>Propionibacteriales</taxon>
        <taxon>Propionibacteriaceae</taxon>
        <taxon>Arachnia</taxon>
    </lineage>
</organism>
<evidence type="ECO:0000313" key="2">
    <source>
        <dbReference type="Proteomes" id="UP000677180"/>
    </source>
</evidence>
<dbReference type="AlphaFoldDB" id="A0AB37HVX0"/>
<accession>A0AB37HVX0</accession>
<dbReference type="Proteomes" id="UP000677180">
    <property type="component" value="Chromosome"/>
</dbReference>